<keyword evidence="4" id="KW-1185">Reference proteome</keyword>
<dbReference type="InterPro" id="IPR036188">
    <property type="entry name" value="FAD/NAD-bd_sf"/>
</dbReference>
<accession>A0A0C9V5P9</accession>
<reference evidence="3 4" key="1">
    <citation type="submission" date="2014-06" db="EMBL/GenBank/DDBJ databases">
        <title>Evolutionary Origins and Diversification of the Mycorrhizal Mutualists.</title>
        <authorList>
            <consortium name="DOE Joint Genome Institute"/>
            <consortium name="Mycorrhizal Genomics Consortium"/>
            <person name="Kohler A."/>
            <person name="Kuo A."/>
            <person name="Nagy L.G."/>
            <person name="Floudas D."/>
            <person name="Copeland A."/>
            <person name="Barry K.W."/>
            <person name="Cichocki N."/>
            <person name="Veneault-Fourrey C."/>
            <person name="LaButti K."/>
            <person name="Lindquist E.A."/>
            <person name="Lipzen A."/>
            <person name="Lundell T."/>
            <person name="Morin E."/>
            <person name="Murat C."/>
            <person name="Riley R."/>
            <person name="Ohm R."/>
            <person name="Sun H."/>
            <person name="Tunlid A."/>
            <person name="Henrissat B."/>
            <person name="Grigoriev I.V."/>
            <person name="Hibbett D.S."/>
            <person name="Martin F."/>
        </authorList>
    </citation>
    <scope>NUCLEOTIDE SEQUENCE [LARGE SCALE GENOMIC DNA]</scope>
    <source>
        <strain evidence="3 4">SS14</strain>
    </source>
</reference>
<dbReference type="InterPro" id="IPR039648">
    <property type="entry name" value="DHPH_N"/>
</dbReference>
<sequence length="430" mass="48049">MAITDSVPTAVVSGGSLSGLMAAITLKDLGYRVTVFERSTTVESQGAGIVLGKWSSGFFNKFDKTETEISVPISRRQFFNLDGSTITEEEIKLGVTSWDKLYYTLRANYDGYIQRGYLNKEQNAAQKDDKTDYFMGTVVVSHAYNPDKGKVTVTYRKKEGNESQTEVDLFVCAEGASSSSRELYFPDLTRKYAGYLAFRGLVPEKELKPETAKKLINSISFLHAEDSQFLCYPIPGPGGSLVPGERHMNFVWYNTYPEGPILDKVLTDKQGKRRPFSVTTGSMPTSVVEEEIHAKTRAKLSPECLELVMKTKHPFVQVVTDVISPAGVFHDGHVILVGDAFSGARPHTAASTNKAADHALRLHEVLKADPRNLLRLKEAWEPRSMEYSNHLFHIGKRLGDLSQFDVHPMRADKEIPDRTLEDWMKVGEPK</sequence>
<dbReference type="Pfam" id="PF00070">
    <property type="entry name" value="Pyr_redox"/>
    <property type="match status" value="1"/>
</dbReference>
<dbReference type="InterPro" id="IPR053212">
    <property type="entry name" value="DHP_3-monooxygenase"/>
</dbReference>
<dbReference type="OrthoDB" id="655030at2759"/>
<dbReference type="InterPro" id="IPR054707">
    <property type="entry name" value="DhpH_subs-bd"/>
</dbReference>
<organism evidence="3 4">
    <name type="scientific">Sphaerobolus stellatus (strain SS14)</name>
    <dbReference type="NCBI Taxonomy" id="990650"/>
    <lineage>
        <taxon>Eukaryota</taxon>
        <taxon>Fungi</taxon>
        <taxon>Dikarya</taxon>
        <taxon>Basidiomycota</taxon>
        <taxon>Agaricomycotina</taxon>
        <taxon>Agaricomycetes</taxon>
        <taxon>Phallomycetidae</taxon>
        <taxon>Geastrales</taxon>
        <taxon>Sphaerobolaceae</taxon>
        <taxon>Sphaerobolus</taxon>
    </lineage>
</organism>
<evidence type="ECO:0000259" key="2">
    <source>
        <dbReference type="Pfam" id="PF22607"/>
    </source>
</evidence>
<proteinExistence type="predicted"/>
<evidence type="ECO:0000313" key="3">
    <source>
        <dbReference type="EMBL" id="KIJ42259.1"/>
    </source>
</evidence>
<dbReference type="SUPFAM" id="SSF51905">
    <property type="entry name" value="FAD/NAD(P)-binding domain"/>
    <property type="match status" value="1"/>
</dbReference>
<name>A0A0C9V5P9_SPHS4</name>
<protein>
    <recommendedName>
        <fullName evidence="5">FAD-binding domain-containing protein</fullName>
    </recommendedName>
</protein>
<evidence type="ECO:0000259" key="1">
    <source>
        <dbReference type="Pfam" id="PF00070"/>
    </source>
</evidence>
<dbReference type="PANTHER" id="PTHR47469:SF2">
    <property type="entry name" value="OS06G0597600 PROTEIN"/>
    <property type="match status" value="1"/>
</dbReference>
<dbReference type="HOGENOM" id="CLU_009665_0_0_1"/>
<evidence type="ECO:0008006" key="5">
    <source>
        <dbReference type="Google" id="ProtNLM"/>
    </source>
</evidence>
<dbReference type="Gene3D" id="3.30.9.60">
    <property type="match status" value="1"/>
</dbReference>
<feature type="domain" description="Pyridine nucleotide-disulphide oxidoreductase N-terminal" evidence="1">
    <location>
        <begin position="10"/>
        <end position="43"/>
    </location>
</feature>
<evidence type="ECO:0000313" key="4">
    <source>
        <dbReference type="Proteomes" id="UP000054279"/>
    </source>
</evidence>
<dbReference type="Gene3D" id="3.50.50.60">
    <property type="entry name" value="FAD/NAD(P)-binding domain"/>
    <property type="match status" value="1"/>
</dbReference>
<dbReference type="PANTHER" id="PTHR47469">
    <property type="entry name" value="MONOOXYGENASE-LIKE"/>
    <property type="match status" value="1"/>
</dbReference>
<dbReference type="AlphaFoldDB" id="A0A0C9V5P9"/>
<gene>
    <name evidence="3" type="ORF">M422DRAFT_68062</name>
</gene>
<dbReference type="Pfam" id="PF22607">
    <property type="entry name" value="FAD_binding-like"/>
    <property type="match status" value="1"/>
</dbReference>
<dbReference type="EMBL" id="KN837131">
    <property type="protein sequence ID" value="KIJ42259.1"/>
    <property type="molecule type" value="Genomic_DNA"/>
</dbReference>
<dbReference type="Proteomes" id="UP000054279">
    <property type="component" value="Unassembled WGS sequence"/>
</dbReference>
<dbReference type="SUPFAM" id="SSF54373">
    <property type="entry name" value="FAD-linked reductases, C-terminal domain"/>
    <property type="match status" value="1"/>
</dbReference>
<feature type="domain" description="2,6-dihydroxypyridine 3-monooxygenase substrate binding" evidence="2">
    <location>
        <begin position="192"/>
        <end position="321"/>
    </location>
</feature>